<gene>
    <name evidence="2" type="ORF">RUM43_002715</name>
</gene>
<evidence type="ECO:0000256" key="1">
    <source>
        <dbReference type="SAM" id="MobiDB-lite"/>
    </source>
</evidence>
<dbReference type="AlphaFoldDB" id="A0AAN8RW34"/>
<reference evidence="2 3" key="1">
    <citation type="submission" date="2023-10" db="EMBL/GenBank/DDBJ databases">
        <title>Genomes of two closely related lineages of the louse Polyplax serrata with different host specificities.</title>
        <authorList>
            <person name="Martinu J."/>
            <person name="Tarabai H."/>
            <person name="Stefka J."/>
            <person name="Hypsa V."/>
        </authorList>
    </citation>
    <scope>NUCLEOTIDE SEQUENCE [LARGE SCALE GENOMIC DNA]</scope>
    <source>
        <strain evidence="2">HR10_N</strain>
    </source>
</reference>
<feature type="compositionally biased region" description="Polar residues" evidence="1">
    <location>
        <begin position="15"/>
        <end position="25"/>
    </location>
</feature>
<accession>A0AAN8RW34</accession>
<evidence type="ECO:0000313" key="2">
    <source>
        <dbReference type="EMBL" id="KAK6628898.1"/>
    </source>
</evidence>
<feature type="region of interest" description="Disordered" evidence="1">
    <location>
        <begin position="1"/>
        <end position="35"/>
    </location>
</feature>
<protein>
    <submittedName>
        <fullName evidence="2">Uncharacterized protein</fullName>
    </submittedName>
</protein>
<organism evidence="2 3">
    <name type="scientific">Polyplax serrata</name>
    <name type="common">Common mouse louse</name>
    <dbReference type="NCBI Taxonomy" id="468196"/>
    <lineage>
        <taxon>Eukaryota</taxon>
        <taxon>Metazoa</taxon>
        <taxon>Ecdysozoa</taxon>
        <taxon>Arthropoda</taxon>
        <taxon>Hexapoda</taxon>
        <taxon>Insecta</taxon>
        <taxon>Pterygota</taxon>
        <taxon>Neoptera</taxon>
        <taxon>Paraneoptera</taxon>
        <taxon>Psocodea</taxon>
        <taxon>Troctomorpha</taxon>
        <taxon>Phthiraptera</taxon>
        <taxon>Anoplura</taxon>
        <taxon>Polyplacidae</taxon>
        <taxon>Polyplax</taxon>
    </lineage>
</organism>
<dbReference type="Proteomes" id="UP001372834">
    <property type="component" value="Unassembled WGS sequence"/>
</dbReference>
<evidence type="ECO:0000313" key="3">
    <source>
        <dbReference type="Proteomes" id="UP001372834"/>
    </source>
</evidence>
<name>A0AAN8RW34_POLSC</name>
<sequence length="96" mass="11263">MLNYIKSEPFLKTLPNDNSFSSSGQKGWGGESIFEGNPPVSRAQFLSFDAKQQDEFMRRTENTFGTLFFQSTSQMLKRHKYNLVKTWRISEEVKEW</sequence>
<dbReference type="EMBL" id="JAWJWE010000036">
    <property type="protein sequence ID" value="KAK6628898.1"/>
    <property type="molecule type" value="Genomic_DNA"/>
</dbReference>
<proteinExistence type="predicted"/>
<comment type="caution">
    <text evidence="2">The sequence shown here is derived from an EMBL/GenBank/DDBJ whole genome shotgun (WGS) entry which is preliminary data.</text>
</comment>